<dbReference type="EMBL" id="KI392064">
    <property type="protein sequence ID" value="ERN19765.1"/>
    <property type="molecule type" value="Genomic_DNA"/>
</dbReference>
<proteinExistence type="predicted"/>
<evidence type="ECO:0000313" key="1">
    <source>
        <dbReference type="EMBL" id="ERN19765.1"/>
    </source>
</evidence>
<name>U5DC15_AMBTC</name>
<sequence>MDKSDSPTVAALQPFNKFPDILRDKLALNGIWCVNLFERVGWTLEGWRTSIEPEWRAWHGVSLRFRIPYGFNLRRLDTSSAITFGNATLVHAPHGHGMEYRGRLTY</sequence>
<dbReference type="Gramene" id="ERN19765">
    <property type="protein sequence ID" value="ERN19765"/>
    <property type="gene ID" value="AMTR_s00064p00071370"/>
</dbReference>
<dbReference type="AlphaFoldDB" id="U5DC15"/>
<reference evidence="2" key="1">
    <citation type="journal article" date="2013" name="Science">
        <title>The Amborella genome and the evolution of flowering plants.</title>
        <authorList>
            <consortium name="Amborella Genome Project"/>
        </authorList>
    </citation>
    <scope>NUCLEOTIDE SEQUENCE [LARGE SCALE GENOMIC DNA]</scope>
</reference>
<organism evidence="1 2">
    <name type="scientific">Amborella trichopoda</name>
    <dbReference type="NCBI Taxonomy" id="13333"/>
    <lineage>
        <taxon>Eukaryota</taxon>
        <taxon>Viridiplantae</taxon>
        <taxon>Streptophyta</taxon>
        <taxon>Embryophyta</taxon>
        <taxon>Tracheophyta</taxon>
        <taxon>Spermatophyta</taxon>
        <taxon>Magnoliopsida</taxon>
        <taxon>Amborellales</taxon>
        <taxon>Amborellaceae</taxon>
        <taxon>Amborella</taxon>
    </lineage>
</organism>
<gene>
    <name evidence="1" type="ORF">AMTR_s00064p00071370</name>
</gene>
<protein>
    <submittedName>
        <fullName evidence="1">Uncharacterized protein</fullName>
    </submittedName>
</protein>
<keyword evidence="2" id="KW-1185">Reference proteome</keyword>
<dbReference type="HOGENOM" id="CLU_2226784_0_0_1"/>
<dbReference type="Proteomes" id="UP000017836">
    <property type="component" value="Unassembled WGS sequence"/>
</dbReference>
<evidence type="ECO:0000313" key="2">
    <source>
        <dbReference type="Proteomes" id="UP000017836"/>
    </source>
</evidence>
<accession>U5DC15</accession>